<dbReference type="Proteomes" id="UP001234297">
    <property type="component" value="Chromosome 3"/>
</dbReference>
<reference evidence="1 2" key="1">
    <citation type="journal article" date="2022" name="Hortic Res">
        <title>A haplotype resolved chromosomal level avocado genome allows analysis of novel avocado genes.</title>
        <authorList>
            <person name="Nath O."/>
            <person name="Fletcher S.J."/>
            <person name="Hayward A."/>
            <person name="Shaw L.M."/>
            <person name="Masouleh A.K."/>
            <person name="Furtado A."/>
            <person name="Henry R.J."/>
            <person name="Mitter N."/>
        </authorList>
    </citation>
    <scope>NUCLEOTIDE SEQUENCE [LARGE SCALE GENOMIC DNA]</scope>
    <source>
        <strain evidence="2">cv. Hass</strain>
    </source>
</reference>
<proteinExistence type="predicted"/>
<evidence type="ECO:0000313" key="1">
    <source>
        <dbReference type="EMBL" id="KAJ8635645.1"/>
    </source>
</evidence>
<accession>A0ACC2LQP6</accession>
<comment type="caution">
    <text evidence="1">The sequence shown here is derived from an EMBL/GenBank/DDBJ whole genome shotgun (WGS) entry which is preliminary data.</text>
</comment>
<keyword evidence="2" id="KW-1185">Reference proteome</keyword>
<dbReference type="EMBL" id="CM056811">
    <property type="protein sequence ID" value="KAJ8635645.1"/>
    <property type="molecule type" value="Genomic_DNA"/>
</dbReference>
<name>A0ACC2LQP6_PERAE</name>
<organism evidence="1 2">
    <name type="scientific">Persea americana</name>
    <name type="common">Avocado</name>
    <dbReference type="NCBI Taxonomy" id="3435"/>
    <lineage>
        <taxon>Eukaryota</taxon>
        <taxon>Viridiplantae</taxon>
        <taxon>Streptophyta</taxon>
        <taxon>Embryophyta</taxon>
        <taxon>Tracheophyta</taxon>
        <taxon>Spermatophyta</taxon>
        <taxon>Magnoliopsida</taxon>
        <taxon>Magnoliidae</taxon>
        <taxon>Laurales</taxon>
        <taxon>Lauraceae</taxon>
        <taxon>Persea</taxon>
    </lineage>
</organism>
<protein>
    <submittedName>
        <fullName evidence="1">Uncharacterized protein</fullName>
    </submittedName>
</protein>
<sequence>MSAPWPSMAHPLAKLVWATARRQAFQAQAQEEKWNFSGRKVYVLTVQAQNYPITGFQWHPDVFSNVLSDVLLILYWFRILLCWLQALRD</sequence>
<gene>
    <name evidence="1" type="ORF">MRB53_009912</name>
</gene>
<evidence type="ECO:0000313" key="2">
    <source>
        <dbReference type="Proteomes" id="UP001234297"/>
    </source>
</evidence>